<comment type="caution">
    <text evidence="2">The sequence shown here is derived from an EMBL/GenBank/DDBJ whole genome shotgun (WGS) entry which is preliminary data.</text>
</comment>
<evidence type="ECO:0000313" key="2">
    <source>
        <dbReference type="EMBL" id="CAG5006539.1"/>
    </source>
</evidence>
<proteinExistence type="predicted"/>
<dbReference type="Gene3D" id="2.40.160.130">
    <property type="entry name" value="Capsule assembly protein Wzi"/>
    <property type="match status" value="1"/>
</dbReference>
<accession>A0A916JGZ1</accession>
<keyword evidence="3" id="KW-1185">Reference proteome</keyword>
<name>A0A916JGZ1_9BACT</name>
<feature type="chain" id="PRO_5037368828" description="Capsule assembly protein Wzi" evidence="1">
    <location>
        <begin position="19"/>
        <end position="473"/>
    </location>
</feature>
<dbReference type="Pfam" id="PF14052">
    <property type="entry name" value="Caps_assemb_Wzi"/>
    <property type="match status" value="1"/>
</dbReference>
<keyword evidence="1" id="KW-0732">Signal</keyword>
<dbReference type="AlphaFoldDB" id="A0A916JGZ1"/>
<protein>
    <recommendedName>
        <fullName evidence="4">Capsule assembly protein Wzi</fullName>
    </recommendedName>
</protein>
<sequence length="473" mass="53207">MRIRLLLSFICSAFFCQAQDSTLVYSTAILLSGSASHTAFWIHANQNGNIPSSGNFGSGRWAISKIYNPNNPRLFQWSGSIQLISNYAKKGDLFLSDAYLAAKLGIVELSVGQKNQVTGLMDTTLTSGSMSVSGNARPFPRLQLSIPDFVPLYFANDLVAIKASYSDGMLRGSDILYGPVRHIPHTYFHQKTFYVRIGNKKSRFNVLAGVNHQVVWGGEDKIWPLYNIPSTEAYYHVITGKIKDYKRIGNHFGTYDLGITRKGKYWEYFIYRQNIFENGSLFQIQNFSDGLNGIRIKRRNYPNQHPKKLIFKSLLLEFLSTKSQANSNPPFGLIQSETGNFYNHYIYKNGWSYRGQNMGTPLSSEAGTTAETLPKSSSEFTNNNRLIAFHSGITANWHHTEFLLKATYSRNFGSYLTPFEQVKPQVSLLLVAEKKLSLFGGITTFIGFSSDIGKLYSKNNSLMIGLKKSGFLD</sequence>
<dbReference type="EMBL" id="CAJRAF010000002">
    <property type="protein sequence ID" value="CAG5006539.1"/>
    <property type="molecule type" value="Genomic_DNA"/>
</dbReference>
<gene>
    <name evidence="2" type="ORF">DYBT9275_03841</name>
</gene>
<dbReference type="Proteomes" id="UP000680038">
    <property type="component" value="Unassembled WGS sequence"/>
</dbReference>
<feature type="signal peptide" evidence="1">
    <location>
        <begin position="1"/>
        <end position="18"/>
    </location>
</feature>
<evidence type="ECO:0008006" key="4">
    <source>
        <dbReference type="Google" id="ProtNLM"/>
    </source>
</evidence>
<reference evidence="2" key="1">
    <citation type="submission" date="2021-04" db="EMBL/GenBank/DDBJ databases">
        <authorList>
            <person name="Rodrigo-Torres L."/>
            <person name="Arahal R. D."/>
            <person name="Lucena T."/>
        </authorList>
    </citation>
    <scope>NUCLEOTIDE SEQUENCE</scope>
    <source>
        <strain evidence="2">CECT 9275</strain>
    </source>
</reference>
<dbReference type="InterPro" id="IPR026950">
    <property type="entry name" value="Caps_assemb_Wzi"/>
</dbReference>
<organism evidence="2 3">
    <name type="scientific">Dyadobacter helix</name>
    <dbReference type="NCBI Taxonomy" id="2822344"/>
    <lineage>
        <taxon>Bacteria</taxon>
        <taxon>Pseudomonadati</taxon>
        <taxon>Bacteroidota</taxon>
        <taxon>Cytophagia</taxon>
        <taxon>Cytophagales</taxon>
        <taxon>Spirosomataceae</taxon>
        <taxon>Dyadobacter</taxon>
    </lineage>
</organism>
<dbReference type="RefSeq" id="WP_215240282.1">
    <property type="nucleotide sequence ID" value="NZ_CAJRAF010000002.1"/>
</dbReference>
<evidence type="ECO:0000256" key="1">
    <source>
        <dbReference type="SAM" id="SignalP"/>
    </source>
</evidence>
<evidence type="ECO:0000313" key="3">
    <source>
        <dbReference type="Proteomes" id="UP000680038"/>
    </source>
</evidence>
<dbReference type="InterPro" id="IPR038636">
    <property type="entry name" value="Wzi_sf"/>
</dbReference>